<dbReference type="STRING" id="795797.HacjB3_09860"/>
<name>D8J3P8_HALJB</name>
<evidence type="ECO:0000313" key="3">
    <source>
        <dbReference type="Proteomes" id="UP000000390"/>
    </source>
</evidence>
<reference evidence="1 3" key="1">
    <citation type="journal article" date="2010" name="J. Bacteriol.">
        <title>Complete genome sequence of Halalkalicoccus jeotgali B3(T), an extremely halophilic archaeon.</title>
        <authorList>
            <person name="Roh S.W."/>
            <person name="Nam Y.D."/>
            <person name="Nam S.H."/>
            <person name="Choi S.H."/>
            <person name="Park H.S."/>
            <person name="Bae J.W."/>
        </authorList>
    </citation>
    <scope>NUCLEOTIDE SEQUENCE [LARGE SCALE GENOMIC DNA]</scope>
    <source>
        <strain evidence="1">B3</strain>
        <strain evidence="3">DSM 18796 / CECT 7217 / JCM 14584 / KCTC 4019 / B3</strain>
    </source>
</reference>
<evidence type="ECO:0008006" key="5">
    <source>
        <dbReference type="Google" id="ProtNLM"/>
    </source>
</evidence>
<dbReference type="EMBL" id="CP002062">
    <property type="protein sequence ID" value="ADJ15355.1"/>
    <property type="molecule type" value="Genomic_DNA"/>
</dbReference>
<dbReference type="PROSITE" id="PS51257">
    <property type="entry name" value="PROKAR_LIPOPROTEIN"/>
    <property type="match status" value="1"/>
</dbReference>
<dbReference type="HOGENOM" id="CLU_1551770_0_0_2"/>
<proteinExistence type="predicted"/>
<evidence type="ECO:0000313" key="4">
    <source>
        <dbReference type="Proteomes" id="UP000011645"/>
    </source>
</evidence>
<organism evidence="1 3">
    <name type="scientific">Halalkalicoccus jeotgali (strain DSM 18796 / CECT 7217 / JCM 14584 / KCTC 4019 / B3)</name>
    <dbReference type="NCBI Taxonomy" id="795797"/>
    <lineage>
        <taxon>Archaea</taxon>
        <taxon>Methanobacteriati</taxon>
        <taxon>Methanobacteriota</taxon>
        <taxon>Stenosarchaea group</taxon>
        <taxon>Halobacteria</taxon>
        <taxon>Halobacteriales</taxon>
        <taxon>Halococcaceae</taxon>
        <taxon>Halalkalicoccus</taxon>
    </lineage>
</organism>
<dbReference type="Proteomes" id="UP000011645">
    <property type="component" value="Unassembled WGS sequence"/>
</dbReference>
<dbReference type="AlphaFoldDB" id="D8J3P8"/>
<protein>
    <recommendedName>
        <fullName evidence="5">Lipoprotein</fullName>
    </recommendedName>
</protein>
<dbReference type="PATRIC" id="fig|795797.18.peg.1963"/>
<dbReference type="EMBL" id="AOHV01000033">
    <property type="protein sequence ID" value="ELY35432.1"/>
    <property type="molecule type" value="Genomic_DNA"/>
</dbReference>
<dbReference type="RefSeq" id="WP_008417162.1">
    <property type="nucleotide sequence ID" value="NC_014297.1"/>
</dbReference>
<dbReference type="KEGG" id="hje:HacjB3_09860"/>
<evidence type="ECO:0000313" key="2">
    <source>
        <dbReference type="EMBL" id="ELY35432.1"/>
    </source>
</evidence>
<dbReference type="GeneID" id="9419782"/>
<sequence>MNTSRREVLGLAAVSAGSVAGCLDLPFTGRYQFRRGGLLRTEEALIADTAISFDSAYPHQYFALITTRSEAERVRWEYFREEDPVFAGKFEDTDFEEGFLAFAGLVLPKTKQLESGETTFDGSTMESTYRVMDTRDESDDLAVQTVVEYWERDAKAPTEFSVSYTYNPQRPD</sequence>
<keyword evidence="4" id="KW-1185">Reference proteome</keyword>
<evidence type="ECO:0000313" key="1">
    <source>
        <dbReference type="EMBL" id="ADJ15355.1"/>
    </source>
</evidence>
<reference evidence="2 4" key="2">
    <citation type="journal article" date="2014" name="PLoS Genet.">
        <title>Phylogenetically driven sequencing of extremely halophilic archaea reveals strategies for static and dynamic osmo-response.</title>
        <authorList>
            <person name="Becker E.A."/>
            <person name="Seitzer P.M."/>
            <person name="Tritt A."/>
            <person name="Larsen D."/>
            <person name="Krusor M."/>
            <person name="Yao A.I."/>
            <person name="Wu D."/>
            <person name="Madern D."/>
            <person name="Eisen J.A."/>
            <person name="Darling A.E."/>
            <person name="Facciotti M.T."/>
        </authorList>
    </citation>
    <scope>NUCLEOTIDE SEQUENCE [LARGE SCALE GENOMIC DNA]</scope>
    <source>
        <strain evidence="2">B3</strain>
        <strain evidence="4">DSM 18796 / CECT 7217 / JCM 14584 / KCTC 4019 / B3</strain>
    </source>
</reference>
<dbReference type="Proteomes" id="UP000000390">
    <property type="component" value="Chromosome"/>
</dbReference>
<gene>
    <name evidence="1" type="ordered locus">HacjB3_09860</name>
    <name evidence="2" type="ORF">C497_12816</name>
</gene>
<accession>D8J3P8</accession>